<dbReference type="EMBL" id="CP019236">
    <property type="protein sequence ID" value="APW40168.1"/>
    <property type="molecule type" value="Genomic_DNA"/>
</dbReference>
<dbReference type="AlphaFoldDB" id="A0A1P8K2D1"/>
<dbReference type="Gene3D" id="3.10.20.440">
    <property type="entry name" value="2Fe-2S iron-sulphur cluster binding domain, sarcosine oxidase, alpha subunit, N-terminal domain"/>
    <property type="match status" value="1"/>
</dbReference>
<evidence type="ECO:0000313" key="2">
    <source>
        <dbReference type="EMBL" id="APW40168.1"/>
    </source>
</evidence>
<dbReference type="Pfam" id="PF13510">
    <property type="entry name" value="Fer2_4"/>
    <property type="match status" value="1"/>
</dbReference>
<reference evidence="2 3" key="1">
    <citation type="submission" date="2017-01" db="EMBL/GenBank/DDBJ databases">
        <authorList>
            <person name="Mah S.A."/>
            <person name="Swanson W.J."/>
            <person name="Moy G.W."/>
            <person name="Vacquier V.D."/>
        </authorList>
    </citation>
    <scope>NUCLEOTIDE SEQUENCE [LARGE SCALE GENOMIC DNA]</scope>
    <source>
        <strain evidence="2 3">DCY110</strain>
    </source>
</reference>
<dbReference type="RefSeq" id="WP_076203593.1">
    <property type="nucleotide sequence ID" value="NZ_CP019236.1"/>
</dbReference>
<keyword evidence="3" id="KW-1185">Reference proteome</keyword>
<accession>A0A1P8K2D1</accession>
<evidence type="ECO:0000313" key="3">
    <source>
        <dbReference type="Proteomes" id="UP000186609"/>
    </source>
</evidence>
<dbReference type="OrthoDB" id="573392at2"/>
<dbReference type="InterPro" id="IPR042204">
    <property type="entry name" value="2Fe-2S-bd_N"/>
</dbReference>
<dbReference type="SUPFAM" id="SSF54292">
    <property type="entry name" value="2Fe-2S ferredoxin-like"/>
    <property type="match status" value="1"/>
</dbReference>
<proteinExistence type="predicted"/>
<dbReference type="InterPro" id="IPR036010">
    <property type="entry name" value="2Fe-2S_ferredoxin-like_sf"/>
</dbReference>
<dbReference type="KEGG" id="rhy:RD110_25660"/>
<evidence type="ECO:0000256" key="1">
    <source>
        <dbReference type="ARBA" id="ARBA00023002"/>
    </source>
</evidence>
<sequence>MPTDSLFRPLAQAGASTAKTVSVTLNGAPLQLPSGTSVAAALLSAGVQRFRNSPVSGEGRAPYCMMGVCFECLLEIDGVPNRQGCLVALEAGMAIRTQDGMRDLLAESKDPAVALAQAMEAPHGL</sequence>
<dbReference type="GO" id="GO:0051536">
    <property type="term" value="F:iron-sulfur cluster binding"/>
    <property type="evidence" value="ECO:0007669"/>
    <property type="project" value="InterPro"/>
</dbReference>
<keyword evidence="1" id="KW-0560">Oxidoreductase</keyword>
<gene>
    <name evidence="2" type="ORF">RD110_25660</name>
</gene>
<dbReference type="Proteomes" id="UP000186609">
    <property type="component" value="Chromosome"/>
</dbReference>
<dbReference type="GO" id="GO:0016491">
    <property type="term" value="F:oxidoreductase activity"/>
    <property type="evidence" value="ECO:0007669"/>
    <property type="project" value="UniProtKB-KW"/>
</dbReference>
<protein>
    <submittedName>
        <fullName evidence="2">NAD(FAD)-dependent dehydrogenase</fullName>
    </submittedName>
</protein>
<name>A0A1P8K2D1_9BURK</name>
<dbReference type="STRING" id="1842727.RD110_25660"/>
<organism evidence="2 3">
    <name type="scientific">Rhodoferax koreensis</name>
    <dbReference type="NCBI Taxonomy" id="1842727"/>
    <lineage>
        <taxon>Bacteria</taxon>
        <taxon>Pseudomonadati</taxon>
        <taxon>Pseudomonadota</taxon>
        <taxon>Betaproteobacteria</taxon>
        <taxon>Burkholderiales</taxon>
        <taxon>Comamonadaceae</taxon>
        <taxon>Rhodoferax</taxon>
    </lineage>
</organism>